<feature type="repeat" description="WD" evidence="7">
    <location>
        <begin position="72"/>
        <end position="113"/>
    </location>
</feature>
<feature type="region of interest" description="Disordered" evidence="8">
    <location>
        <begin position="368"/>
        <end position="398"/>
    </location>
</feature>
<evidence type="ECO:0000256" key="6">
    <source>
        <dbReference type="ARBA" id="ARBA00040390"/>
    </source>
</evidence>
<keyword evidence="12" id="KW-1185">Reference proteome</keyword>
<feature type="domain" description="HTH myb-type" evidence="10">
    <location>
        <begin position="650"/>
        <end position="694"/>
    </location>
</feature>
<feature type="domain" description="Myb-like" evidence="9">
    <location>
        <begin position="699"/>
        <end position="749"/>
    </location>
</feature>
<evidence type="ECO:0000256" key="4">
    <source>
        <dbReference type="ARBA" id="ARBA00023187"/>
    </source>
</evidence>
<evidence type="ECO:0000256" key="1">
    <source>
        <dbReference type="ARBA" id="ARBA00022574"/>
    </source>
</evidence>
<organism evidence="11 12">
    <name type="scientific">Cyclotella cryptica</name>
    <dbReference type="NCBI Taxonomy" id="29204"/>
    <lineage>
        <taxon>Eukaryota</taxon>
        <taxon>Sar</taxon>
        <taxon>Stramenopiles</taxon>
        <taxon>Ochrophyta</taxon>
        <taxon>Bacillariophyta</taxon>
        <taxon>Coscinodiscophyceae</taxon>
        <taxon>Thalassiosirophycidae</taxon>
        <taxon>Stephanodiscales</taxon>
        <taxon>Stephanodiscaceae</taxon>
        <taxon>Cyclotella</taxon>
    </lineage>
</organism>
<feature type="domain" description="HTH myb-type" evidence="10">
    <location>
        <begin position="901"/>
        <end position="955"/>
    </location>
</feature>
<dbReference type="AlphaFoldDB" id="A0ABD3QF56"/>
<keyword evidence="1 7" id="KW-0853">WD repeat</keyword>
<dbReference type="PROSITE" id="PS50294">
    <property type="entry name" value="WD_REPEATS_REGION"/>
    <property type="match status" value="1"/>
</dbReference>
<comment type="caution">
    <text evidence="11">The sequence shown here is derived from an EMBL/GenBank/DDBJ whole genome shotgun (WGS) entry which is preliminary data.</text>
</comment>
<accession>A0ABD3QF56</accession>
<dbReference type="PROSITE" id="PS50082">
    <property type="entry name" value="WD_REPEATS_2"/>
    <property type="match status" value="3"/>
</dbReference>
<comment type="similarity">
    <text evidence="5">Belongs to the WD repeat STRAP family.</text>
</comment>
<dbReference type="SMART" id="SM00717">
    <property type="entry name" value="SANT"/>
    <property type="match status" value="4"/>
</dbReference>
<dbReference type="InterPro" id="IPR015943">
    <property type="entry name" value="WD40/YVTN_repeat-like_dom_sf"/>
</dbReference>
<dbReference type="Pfam" id="PF00400">
    <property type="entry name" value="WD40"/>
    <property type="match status" value="4"/>
</dbReference>
<dbReference type="PROSITE" id="PS51294">
    <property type="entry name" value="HTH_MYB"/>
    <property type="match status" value="4"/>
</dbReference>
<name>A0ABD3QF56_9STRA</name>
<feature type="compositionally biased region" description="Basic and acidic residues" evidence="8">
    <location>
        <begin position="809"/>
        <end position="825"/>
    </location>
</feature>
<evidence type="ECO:0000313" key="11">
    <source>
        <dbReference type="EMBL" id="KAL3799008.1"/>
    </source>
</evidence>
<feature type="domain" description="HTH myb-type" evidence="10">
    <location>
        <begin position="849"/>
        <end position="900"/>
    </location>
</feature>
<evidence type="ECO:0000256" key="7">
    <source>
        <dbReference type="PROSITE-ProRule" id="PRU00221"/>
    </source>
</evidence>
<gene>
    <name evidence="11" type="ORF">HJC23_005147</name>
</gene>
<evidence type="ECO:0000259" key="9">
    <source>
        <dbReference type="PROSITE" id="PS50090"/>
    </source>
</evidence>
<feature type="region of interest" description="Disordered" evidence="8">
    <location>
        <begin position="799"/>
        <end position="837"/>
    </location>
</feature>
<evidence type="ECO:0000313" key="12">
    <source>
        <dbReference type="Proteomes" id="UP001516023"/>
    </source>
</evidence>
<keyword evidence="3" id="KW-0677">Repeat</keyword>
<dbReference type="SMART" id="SM00320">
    <property type="entry name" value="WD40"/>
    <property type="match status" value="7"/>
</dbReference>
<dbReference type="SUPFAM" id="SSF46689">
    <property type="entry name" value="Homeodomain-like"/>
    <property type="match status" value="2"/>
</dbReference>
<feature type="repeat" description="WD" evidence="7">
    <location>
        <begin position="113"/>
        <end position="146"/>
    </location>
</feature>
<feature type="compositionally biased region" description="Basic and acidic residues" evidence="8">
    <location>
        <begin position="337"/>
        <end position="351"/>
    </location>
</feature>
<feature type="repeat" description="WD" evidence="7">
    <location>
        <begin position="173"/>
        <end position="199"/>
    </location>
</feature>
<feature type="domain" description="Myb-like" evidence="9">
    <location>
        <begin position="852"/>
        <end position="899"/>
    </location>
</feature>
<dbReference type="InterPro" id="IPR017930">
    <property type="entry name" value="Myb_dom"/>
</dbReference>
<keyword evidence="4" id="KW-0508">mRNA splicing</keyword>
<feature type="compositionally biased region" description="Polar residues" evidence="8">
    <location>
        <begin position="375"/>
        <end position="387"/>
    </location>
</feature>
<dbReference type="Gene3D" id="2.130.10.10">
    <property type="entry name" value="YVTN repeat-like/Quinoprotein amine dehydrogenase"/>
    <property type="match status" value="1"/>
</dbReference>
<dbReference type="Gene3D" id="1.10.10.60">
    <property type="entry name" value="Homeodomain-like"/>
    <property type="match status" value="4"/>
</dbReference>
<dbReference type="SUPFAM" id="SSF50978">
    <property type="entry name" value="WD40 repeat-like"/>
    <property type="match status" value="1"/>
</dbReference>
<dbReference type="InterPro" id="IPR009057">
    <property type="entry name" value="Homeodomain-like_sf"/>
</dbReference>
<dbReference type="PROSITE" id="PS50090">
    <property type="entry name" value="MYB_LIKE"/>
    <property type="match status" value="4"/>
</dbReference>
<dbReference type="Pfam" id="PF20710">
    <property type="entry name" value="DUF6824"/>
    <property type="match status" value="1"/>
</dbReference>
<dbReference type="InterPro" id="IPR001005">
    <property type="entry name" value="SANT/Myb"/>
</dbReference>
<proteinExistence type="inferred from homology"/>
<evidence type="ECO:0000256" key="2">
    <source>
        <dbReference type="ARBA" id="ARBA00022664"/>
    </source>
</evidence>
<dbReference type="PANTHER" id="PTHR19877">
    <property type="entry name" value="EUKARYOTIC TRANSLATION INITIATION FACTOR 3 SUBUNIT I"/>
    <property type="match status" value="1"/>
</dbReference>
<dbReference type="CDD" id="cd00167">
    <property type="entry name" value="SANT"/>
    <property type="match status" value="4"/>
</dbReference>
<evidence type="ECO:0000256" key="3">
    <source>
        <dbReference type="ARBA" id="ARBA00022737"/>
    </source>
</evidence>
<dbReference type="InterPro" id="IPR036322">
    <property type="entry name" value="WD40_repeat_dom_sf"/>
</dbReference>
<reference evidence="11 12" key="1">
    <citation type="journal article" date="2020" name="G3 (Bethesda)">
        <title>Improved Reference Genome for Cyclotella cryptica CCMP332, a Model for Cell Wall Morphogenesis, Salinity Adaptation, and Lipid Production in Diatoms (Bacillariophyta).</title>
        <authorList>
            <person name="Roberts W.R."/>
            <person name="Downey K.M."/>
            <person name="Ruck E.C."/>
            <person name="Traller J.C."/>
            <person name="Alverson A.J."/>
        </authorList>
    </citation>
    <scope>NUCLEOTIDE SEQUENCE [LARGE SCALE GENOMIC DNA]</scope>
    <source>
        <strain evidence="11 12">CCMP332</strain>
    </source>
</reference>
<keyword evidence="2" id="KW-0507">mRNA processing</keyword>
<evidence type="ECO:0000259" key="10">
    <source>
        <dbReference type="PROSITE" id="PS51294"/>
    </source>
</evidence>
<evidence type="ECO:0000256" key="5">
    <source>
        <dbReference type="ARBA" id="ARBA00038394"/>
    </source>
</evidence>
<dbReference type="Pfam" id="PF00249">
    <property type="entry name" value="Myb_DNA-binding"/>
    <property type="match status" value="2"/>
</dbReference>
<feature type="region of interest" description="Disordered" evidence="8">
    <location>
        <begin position="476"/>
        <end position="498"/>
    </location>
</feature>
<dbReference type="InterPro" id="IPR001680">
    <property type="entry name" value="WD40_rpt"/>
</dbReference>
<dbReference type="InterPro" id="IPR049227">
    <property type="entry name" value="DUF6824"/>
</dbReference>
<feature type="region of interest" description="Disordered" evidence="8">
    <location>
        <begin position="312"/>
        <end position="351"/>
    </location>
</feature>
<feature type="region of interest" description="Disordered" evidence="8">
    <location>
        <begin position="937"/>
        <end position="967"/>
    </location>
</feature>
<feature type="domain" description="HTH myb-type" evidence="10">
    <location>
        <begin position="699"/>
        <end position="753"/>
    </location>
</feature>
<dbReference type="GO" id="GO:0008380">
    <property type="term" value="P:RNA splicing"/>
    <property type="evidence" value="ECO:0007669"/>
    <property type="project" value="UniProtKB-KW"/>
</dbReference>
<dbReference type="EMBL" id="JABMIG020000042">
    <property type="protein sequence ID" value="KAL3799008.1"/>
    <property type="molecule type" value="Genomic_DNA"/>
</dbReference>
<dbReference type="PANTHER" id="PTHR19877:SF13">
    <property type="entry name" value="SERINE-THREONINE KINASE RECEPTOR-ASSOCIATED PROTEIN"/>
    <property type="match status" value="1"/>
</dbReference>
<dbReference type="GO" id="GO:0006397">
    <property type="term" value="P:mRNA processing"/>
    <property type="evidence" value="ECO:0007669"/>
    <property type="project" value="UniProtKB-KW"/>
</dbReference>
<sequence length="967" mass="108292">MAAVAPSPSVPTASAKGRQIPIVCPGHTRPLAELQFCSVKEDDEIRTFLVSACHDKMPMMRDAVTGDWIGTFAGHKGAVWSCRLDPAAFLAGTASGDFSVKVWDAITGAPLHSFPHKHVVKTLDWSPNSRRLATGGNEGVLRVFDIMYPDKDPLEFVQSKSEVISISKCNWIDNSTVLAAGSDGVIRFWNVDEPDTSRQLVKTFKVDSGVRDMELLTLHTTSKTILTVAAGDKVTFFDMGTGAEIHSYKMPIHFREEGGASLHPSGSKFIAGGSDLWVRVFDFETGEELECHKGHHGPVRCLRYHPDGKSYATGINPDNSMNTSETKENQPPVCERSSVDVHGKSKDEDRTSFHPVNIHLSTEVATRKSLPPVKSDSSPQVTSTAMDGTTPILEPTPNDCLVGRGGGTNHHTGNKKYRALINKYKPEYHGANRSVKPLIAMKIVQEWRAQNPPGRFLKQDEVTKLWYEVGDEKARGKTSQSLREKDVKSTKSEPQSHVALTESLPWTRSDVARAVESDVISFGICCDEMDKTLENVGIDRHAISKLLNAIHTRFGVELPPDIAYDSINQLTERVFRALSEMRRTMTPLPAEDAKLVALAAAAEAVKSPPKEIGSPKRKCDQGAKLEVRKSDLKAEKTEVEIAAKEGAPHKWQPEEDERLRELVKNGESSSRGLRWTDIADRMDGRSPKQCRERWVHHLRPGLKKGNWTPEEDDLIKSLHAKYGNSWNKIAAQMEGRSENSLKNRWNSWKRARKVEEDHELENSFSSESLSSEEEMASLSLLQLRESPLTLPESVVAVPVDLRQNKKRKDSTDTKGSSKENIEPQPKKQKSKSSTPMKETIVLETNRNPKVLWSKHDDEQLKQLVERKSHTDEGSTWNAIAKIIKNRTGKQCRERWVNQLSMPERKKGNWTKAEDRIIAARQAEWGNTWSAIADLLPGRTDNDVKNRWYSTQRTKKRHEERSGPQSVD</sequence>
<feature type="domain" description="Myb-like" evidence="9">
    <location>
        <begin position="901"/>
        <end position="951"/>
    </location>
</feature>
<feature type="domain" description="Myb-like" evidence="9">
    <location>
        <begin position="650"/>
        <end position="698"/>
    </location>
</feature>
<feature type="compositionally biased region" description="Basic and acidic residues" evidence="8">
    <location>
        <begin position="482"/>
        <end position="491"/>
    </location>
</feature>
<protein>
    <recommendedName>
        <fullName evidence="6">Serine-threonine kinase receptor-associated protein</fullName>
    </recommendedName>
</protein>
<dbReference type="Pfam" id="PF13921">
    <property type="entry name" value="Myb_DNA-bind_6"/>
    <property type="match status" value="1"/>
</dbReference>
<dbReference type="Proteomes" id="UP001516023">
    <property type="component" value="Unassembled WGS sequence"/>
</dbReference>
<evidence type="ECO:0000256" key="8">
    <source>
        <dbReference type="SAM" id="MobiDB-lite"/>
    </source>
</evidence>